<comment type="caution">
    <text evidence="1">The sequence shown here is derived from an EMBL/GenBank/DDBJ whole genome shotgun (WGS) entry which is preliminary data.</text>
</comment>
<dbReference type="RefSeq" id="WP_184308095.1">
    <property type="nucleotide sequence ID" value="NZ_JACHEN010000003.1"/>
</dbReference>
<evidence type="ECO:0000313" key="2">
    <source>
        <dbReference type="Proteomes" id="UP000579281"/>
    </source>
</evidence>
<dbReference type="EMBL" id="JACHEN010000003">
    <property type="protein sequence ID" value="MBB6214547.1"/>
    <property type="molecule type" value="Genomic_DNA"/>
</dbReference>
<proteinExistence type="predicted"/>
<reference evidence="1 2" key="1">
    <citation type="submission" date="2020-08" db="EMBL/GenBank/DDBJ databases">
        <title>Genomic Encyclopedia of Type Strains, Phase IV (KMG-IV): sequencing the most valuable type-strain genomes for metagenomic binning, comparative biology and taxonomic classification.</title>
        <authorList>
            <person name="Goeker M."/>
        </authorList>
    </citation>
    <scope>NUCLEOTIDE SEQUENCE [LARGE SCALE GENOMIC DNA]</scope>
    <source>
        <strain evidence="1 2">DSM 103526</strain>
    </source>
</reference>
<sequence length="135" mass="15713">MLLEERAYIAGIIDGEGSIMLTKFHKNQFPSPCITIASTSLELLEWIKNTSKVGHVKSKKNYNPNCHKDSYTYLVKYNDAISLLEQIEPFLIIPQKRVRAQLILNEYKSLTPRNGRYTPDRIRAKDDFYNRFMAI</sequence>
<gene>
    <name evidence="1" type="ORF">HNQ80_000630</name>
</gene>
<accession>A0A841KM76</accession>
<keyword evidence="2" id="KW-1185">Reference proteome</keyword>
<evidence type="ECO:0000313" key="1">
    <source>
        <dbReference type="EMBL" id="MBB6214547.1"/>
    </source>
</evidence>
<organism evidence="1 2">
    <name type="scientific">Anaerosolibacter carboniphilus</name>
    <dbReference type="NCBI Taxonomy" id="1417629"/>
    <lineage>
        <taxon>Bacteria</taxon>
        <taxon>Bacillati</taxon>
        <taxon>Bacillota</taxon>
        <taxon>Clostridia</taxon>
        <taxon>Peptostreptococcales</taxon>
        <taxon>Thermotaleaceae</taxon>
        <taxon>Anaerosolibacter</taxon>
    </lineage>
</organism>
<name>A0A841KM76_9FIRM</name>
<dbReference type="Proteomes" id="UP000579281">
    <property type="component" value="Unassembled WGS sequence"/>
</dbReference>
<dbReference type="Gene3D" id="3.10.28.10">
    <property type="entry name" value="Homing endonucleases"/>
    <property type="match status" value="1"/>
</dbReference>
<protein>
    <recommendedName>
        <fullName evidence="3">Homing endonuclease LAGLIDADG domain-containing protein</fullName>
    </recommendedName>
</protein>
<dbReference type="InterPro" id="IPR027434">
    <property type="entry name" value="Homing_endonucl"/>
</dbReference>
<evidence type="ECO:0008006" key="3">
    <source>
        <dbReference type="Google" id="ProtNLM"/>
    </source>
</evidence>
<dbReference type="SUPFAM" id="SSF55608">
    <property type="entry name" value="Homing endonucleases"/>
    <property type="match status" value="1"/>
</dbReference>
<dbReference type="AlphaFoldDB" id="A0A841KM76"/>